<comment type="caution">
    <text evidence="2">The sequence shown here is derived from an EMBL/GenBank/DDBJ whole genome shotgun (WGS) entry which is preliminary data.</text>
</comment>
<dbReference type="EMBL" id="CAJOBI010334450">
    <property type="protein sequence ID" value="CAF5203764.1"/>
    <property type="molecule type" value="Genomic_DNA"/>
</dbReference>
<evidence type="ECO:0000313" key="3">
    <source>
        <dbReference type="Proteomes" id="UP000676336"/>
    </source>
</evidence>
<dbReference type="AlphaFoldDB" id="A0A8S3IN61"/>
<sequence>MYSNQSPPIYTTRHYVLDSPSNPGDNYAPPYDQSR</sequence>
<evidence type="ECO:0000313" key="2">
    <source>
        <dbReference type="EMBL" id="CAF5203764.1"/>
    </source>
</evidence>
<evidence type="ECO:0000256" key="1">
    <source>
        <dbReference type="SAM" id="MobiDB-lite"/>
    </source>
</evidence>
<feature type="region of interest" description="Disordered" evidence="1">
    <location>
        <begin position="1"/>
        <end position="35"/>
    </location>
</feature>
<accession>A0A8S3IN61</accession>
<gene>
    <name evidence="2" type="ORF">SMN809_LOCUS76272</name>
</gene>
<name>A0A8S3IN61_9BILA</name>
<protein>
    <submittedName>
        <fullName evidence="2">Uncharacterized protein</fullName>
    </submittedName>
</protein>
<feature type="non-terminal residue" evidence="2">
    <location>
        <position position="35"/>
    </location>
</feature>
<proteinExistence type="predicted"/>
<dbReference type="Proteomes" id="UP000676336">
    <property type="component" value="Unassembled WGS sequence"/>
</dbReference>
<organism evidence="2 3">
    <name type="scientific">Rotaria magnacalcarata</name>
    <dbReference type="NCBI Taxonomy" id="392030"/>
    <lineage>
        <taxon>Eukaryota</taxon>
        <taxon>Metazoa</taxon>
        <taxon>Spiralia</taxon>
        <taxon>Gnathifera</taxon>
        <taxon>Rotifera</taxon>
        <taxon>Eurotatoria</taxon>
        <taxon>Bdelloidea</taxon>
        <taxon>Philodinida</taxon>
        <taxon>Philodinidae</taxon>
        <taxon>Rotaria</taxon>
    </lineage>
</organism>
<reference evidence="2" key="1">
    <citation type="submission" date="2021-02" db="EMBL/GenBank/DDBJ databases">
        <authorList>
            <person name="Nowell W R."/>
        </authorList>
    </citation>
    <scope>NUCLEOTIDE SEQUENCE</scope>
</reference>